<feature type="chain" id="PRO_5044631556" evidence="3">
    <location>
        <begin position="20"/>
        <end position="253"/>
    </location>
</feature>
<protein>
    <submittedName>
        <fullName evidence="4 6">HAD-like protein</fullName>
    </submittedName>
</protein>
<organism evidence="4">
    <name type="scientific">Eremomyces bilateralis CBS 781.70</name>
    <dbReference type="NCBI Taxonomy" id="1392243"/>
    <lineage>
        <taxon>Eukaryota</taxon>
        <taxon>Fungi</taxon>
        <taxon>Dikarya</taxon>
        <taxon>Ascomycota</taxon>
        <taxon>Pezizomycotina</taxon>
        <taxon>Dothideomycetes</taxon>
        <taxon>Dothideomycetes incertae sedis</taxon>
        <taxon>Eremomycetales</taxon>
        <taxon>Eremomycetaceae</taxon>
        <taxon>Eremomyces</taxon>
    </lineage>
</organism>
<proteinExistence type="inferred from homology"/>
<evidence type="ECO:0000256" key="1">
    <source>
        <dbReference type="ARBA" id="ARBA00008106"/>
    </source>
</evidence>
<sequence length="253" mass="27494">MASTSRIVLAFDLFGTILSTDSVAEKLSGFVGEEKAKQLATVWRQYHLSYSWRLTCMGLYEDFSVLLHRAFLQTLADQDVHLDDSAIKSVLAVYDSLAAYPDVEPALRTIQGHPNIQAVLFSNGTPNMVASSLSSSSGLAGLGNVFEQIVSVDEIKTFKPAKATYDLVAKRVGFDPGKAEDMARIWLVSSNPFDIVGARSAGMQAAWVDRLGKGWTDALVAGEKGKPTVILRSLEEIFDADKGVEAMVKRKSS</sequence>
<dbReference type="SFLD" id="SFLDG01129">
    <property type="entry name" value="C1.5:_HAD__Beta-PGM__Phosphata"/>
    <property type="match status" value="1"/>
</dbReference>
<dbReference type="InterPro" id="IPR023214">
    <property type="entry name" value="HAD_sf"/>
</dbReference>
<dbReference type="NCBIfam" id="TIGR01493">
    <property type="entry name" value="HAD-SF-IA-v2"/>
    <property type="match status" value="1"/>
</dbReference>
<dbReference type="Gene3D" id="3.40.50.1000">
    <property type="entry name" value="HAD superfamily/HAD-like"/>
    <property type="match status" value="1"/>
</dbReference>
<dbReference type="SUPFAM" id="SSF56784">
    <property type="entry name" value="HAD-like"/>
    <property type="match status" value="1"/>
</dbReference>
<dbReference type="AlphaFoldDB" id="A0A6G1FSU1"/>
<dbReference type="Proteomes" id="UP000504638">
    <property type="component" value="Unplaced"/>
</dbReference>
<keyword evidence="3" id="KW-0732">Signal</keyword>
<evidence type="ECO:0000313" key="5">
    <source>
        <dbReference type="Proteomes" id="UP000504638"/>
    </source>
</evidence>
<feature type="signal peptide" evidence="3">
    <location>
        <begin position="1"/>
        <end position="19"/>
    </location>
</feature>
<reference evidence="4 6" key="1">
    <citation type="submission" date="2020-01" db="EMBL/GenBank/DDBJ databases">
        <authorList>
            <consortium name="DOE Joint Genome Institute"/>
            <person name="Haridas S."/>
            <person name="Albert R."/>
            <person name="Binder M."/>
            <person name="Bloem J."/>
            <person name="Labutti K."/>
            <person name="Salamov A."/>
            <person name="Andreopoulos B."/>
            <person name="Baker S.E."/>
            <person name="Barry K."/>
            <person name="Bills G."/>
            <person name="Bluhm B.H."/>
            <person name="Cannon C."/>
            <person name="Castanera R."/>
            <person name="Culley D.E."/>
            <person name="Daum C."/>
            <person name="Ezra D."/>
            <person name="Gonzalez J.B."/>
            <person name="Henrissat B."/>
            <person name="Kuo A."/>
            <person name="Liang C."/>
            <person name="Lipzen A."/>
            <person name="Lutzoni F."/>
            <person name="Magnuson J."/>
            <person name="Mondo S."/>
            <person name="Nolan M."/>
            <person name="Ohm R."/>
            <person name="Pangilinan J."/>
            <person name="Park H.-J."/>
            <person name="Ramirez L."/>
            <person name="Alfaro M."/>
            <person name="Sun H."/>
            <person name="Tritt A."/>
            <person name="Yoshinaga Y."/>
            <person name="Zwiers L.-H."/>
            <person name="Turgeon B.G."/>
            <person name="Goodwin S.B."/>
            <person name="Spatafora J.W."/>
            <person name="Crous P.W."/>
            <person name="Grigoriev I.V."/>
        </authorList>
    </citation>
    <scope>NUCLEOTIDE SEQUENCE</scope>
    <source>
        <strain evidence="4 6">CBS 781.70</strain>
    </source>
</reference>
<dbReference type="Pfam" id="PF00702">
    <property type="entry name" value="Hydrolase"/>
    <property type="match status" value="1"/>
</dbReference>
<evidence type="ECO:0000256" key="3">
    <source>
        <dbReference type="SAM" id="SignalP"/>
    </source>
</evidence>
<dbReference type="EMBL" id="ML975177">
    <property type="protein sequence ID" value="KAF1808935.1"/>
    <property type="molecule type" value="Genomic_DNA"/>
</dbReference>
<dbReference type="RefSeq" id="XP_033530566.1">
    <property type="nucleotide sequence ID" value="XM_033680246.1"/>
</dbReference>
<comment type="similarity">
    <text evidence="1">Belongs to the HAD-like hydrolase superfamily. S-2-haloalkanoic acid dehalogenase family.</text>
</comment>
<dbReference type="Gene3D" id="1.10.150.240">
    <property type="entry name" value="Putative phosphatase, domain 2"/>
    <property type="match status" value="1"/>
</dbReference>
<dbReference type="GO" id="GO:0016791">
    <property type="term" value="F:phosphatase activity"/>
    <property type="evidence" value="ECO:0007669"/>
    <property type="project" value="UniProtKB-ARBA"/>
</dbReference>
<dbReference type="InterPro" id="IPR006439">
    <property type="entry name" value="HAD-SF_hydro_IA"/>
</dbReference>
<reference evidence="6" key="2">
    <citation type="submission" date="2020-04" db="EMBL/GenBank/DDBJ databases">
        <authorList>
            <consortium name="NCBI Genome Project"/>
        </authorList>
    </citation>
    <scope>NUCLEOTIDE SEQUENCE</scope>
    <source>
        <strain evidence="6">CBS 781.70</strain>
    </source>
</reference>
<dbReference type="InterPro" id="IPR006328">
    <property type="entry name" value="2-HAD"/>
</dbReference>
<dbReference type="OrthoDB" id="3256520at2759"/>
<dbReference type="PANTHER" id="PTHR43316:SF3">
    <property type="entry name" value="HALOACID DEHALOGENASE, TYPE II (AFU_ORTHOLOGUE AFUA_2G07750)-RELATED"/>
    <property type="match status" value="1"/>
</dbReference>
<evidence type="ECO:0000313" key="6">
    <source>
        <dbReference type="RefSeq" id="XP_033530566.1"/>
    </source>
</evidence>
<gene>
    <name evidence="4 6" type="ORF">P152DRAFT_461988</name>
</gene>
<keyword evidence="2" id="KW-0378">Hydrolase</keyword>
<dbReference type="GO" id="GO:0019120">
    <property type="term" value="F:hydrolase activity, acting on acid halide bonds, in C-halide compounds"/>
    <property type="evidence" value="ECO:0007669"/>
    <property type="project" value="InterPro"/>
</dbReference>
<dbReference type="PANTHER" id="PTHR43316">
    <property type="entry name" value="HYDROLASE, HALOACID DELAHOGENASE-RELATED"/>
    <property type="match status" value="1"/>
</dbReference>
<keyword evidence="5" id="KW-1185">Reference proteome</keyword>
<evidence type="ECO:0000313" key="4">
    <source>
        <dbReference type="EMBL" id="KAF1808935.1"/>
    </source>
</evidence>
<dbReference type="InterPro" id="IPR036412">
    <property type="entry name" value="HAD-like_sf"/>
</dbReference>
<dbReference type="NCBIfam" id="TIGR01428">
    <property type="entry name" value="HAD_type_II"/>
    <property type="match status" value="1"/>
</dbReference>
<dbReference type="GeneID" id="54420816"/>
<dbReference type="SFLD" id="SFLDS00003">
    <property type="entry name" value="Haloacid_Dehalogenase"/>
    <property type="match status" value="1"/>
</dbReference>
<reference evidence="6" key="3">
    <citation type="submission" date="2025-04" db="UniProtKB">
        <authorList>
            <consortium name="RefSeq"/>
        </authorList>
    </citation>
    <scope>IDENTIFICATION</scope>
    <source>
        <strain evidence="6">CBS 781.70</strain>
    </source>
</reference>
<evidence type="ECO:0000256" key="2">
    <source>
        <dbReference type="ARBA" id="ARBA00022801"/>
    </source>
</evidence>
<name>A0A6G1FSU1_9PEZI</name>
<dbReference type="PRINTS" id="PR00413">
    <property type="entry name" value="HADHALOGNASE"/>
</dbReference>
<dbReference type="InterPro" id="IPR023198">
    <property type="entry name" value="PGP-like_dom2"/>
</dbReference>
<accession>A0A6G1FSU1</accession>
<dbReference type="InterPro" id="IPR051540">
    <property type="entry name" value="S-2-haloacid_dehalogenase"/>
</dbReference>